<evidence type="ECO:0000256" key="7">
    <source>
        <dbReference type="ARBA" id="ARBA00022723"/>
    </source>
</evidence>
<dbReference type="RefSeq" id="WP_289411977.1">
    <property type="nucleotide sequence ID" value="NZ_JAQIBD010000001.1"/>
</dbReference>
<evidence type="ECO:0000256" key="3">
    <source>
        <dbReference type="ARBA" id="ARBA00004196"/>
    </source>
</evidence>
<proteinExistence type="inferred from homology"/>
<keyword evidence="6" id="KW-0004">4Fe-4S</keyword>
<accession>A0ABT7QV44</accession>
<evidence type="ECO:0000256" key="4">
    <source>
        <dbReference type="ARBA" id="ARBA00006605"/>
    </source>
</evidence>
<dbReference type="PANTHER" id="PTHR30013">
    <property type="entry name" value="NIFE / NIFESE HYDROGENASE SMALL SUBUNIT FAMILY MEMBER"/>
    <property type="match status" value="1"/>
</dbReference>
<dbReference type="Proteomes" id="UP001169069">
    <property type="component" value="Unassembled WGS sequence"/>
</dbReference>
<evidence type="ECO:0000259" key="15">
    <source>
        <dbReference type="Pfam" id="PF07992"/>
    </source>
</evidence>
<dbReference type="PRINTS" id="PR00614">
    <property type="entry name" value="NIHGNASESMLL"/>
</dbReference>
<dbReference type="NCBIfam" id="TIGR00391">
    <property type="entry name" value="hydA"/>
    <property type="match status" value="1"/>
</dbReference>
<feature type="domain" description="Cytochrome-c3 hydrogenase C-terminal" evidence="16">
    <location>
        <begin position="717"/>
        <end position="795"/>
    </location>
</feature>
<evidence type="ECO:0000313" key="17">
    <source>
        <dbReference type="EMBL" id="MDM5270701.1"/>
    </source>
</evidence>
<protein>
    <submittedName>
        <fullName evidence="17">Hydrogenase small subunit</fullName>
    </submittedName>
</protein>
<dbReference type="Pfam" id="PF01058">
    <property type="entry name" value="Oxidored_q6"/>
    <property type="match status" value="1"/>
</dbReference>
<dbReference type="Gene3D" id="3.40.50.700">
    <property type="entry name" value="NADH:ubiquinone oxidoreductase-like, 20kDa subunit"/>
    <property type="match status" value="1"/>
</dbReference>
<dbReference type="SUPFAM" id="SSF51905">
    <property type="entry name" value="FAD/NAD(P)-binding domain"/>
    <property type="match status" value="1"/>
</dbReference>
<dbReference type="Gene3D" id="1.10.10.1100">
    <property type="entry name" value="BFD-like [2Fe-2S]-binding domain"/>
    <property type="match status" value="1"/>
</dbReference>
<keyword evidence="18" id="KW-1185">Reference proteome</keyword>
<dbReference type="SUPFAM" id="SSF56770">
    <property type="entry name" value="HydA/Nqo6-like"/>
    <property type="match status" value="1"/>
</dbReference>
<keyword evidence="7" id="KW-0479">Metal-binding</keyword>
<dbReference type="Pfam" id="PF07992">
    <property type="entry name" value="Pyr_redox_2"/>
    <property type="match status" value="1"/>
</dbReference>
<comment type="caution">
    <text evidence="17">The sequence shown here is derived from an EMBL/GenBank/DDBJ whole genome shotgun (WGS) entry which is preliminary data.</text>
</comment>
<dbReference type="InterPro" id="IPR007419">
    <property type="entry name" value="BFD-like_2Fe2S-bd_dom"/>
</dbReference>
<evidence type="ECO:0000259" key="16">
    <source>
        <dbReference type="Pfam" id="PF14720"/>
    </source>
</evidence>
<evidence type="ECO:0000256" key="5">
    <source>
        <dbReference type="ARBA" id="ARBA00011771"/>
    </source>
</evidence>
<keyword evidence="9" id="KW-0560">Oxidoreductase</keyword>
<comment type="subunit">
    <text evidence="5">Heterodimer of a large and a small subunit.</text>
</comment>
<keyword evidence="12" id="KW-0003">3Fe-4S</keyword>
<dbReference type="InterPro" id="IPR036188">
    <property type="entry name" value="FAD/NAD-bd_sf"/>
</dbReference>
<evidence type="ECO:0000259" key="14">
    <source>
        <dbReference type="Pfam" id="PF04324"/>
    </source>
</evidence>
<comment type="similarity">
    <text evidence="4">Belongs to the [NiFe]/[NiFeSe] hydrogenase small subunit family.</text>
</comment>
<dbReference type="Gene3D" id="4.10.480.10">
    <property type="entry name" value="Cytochrome-c3 hydrogenase, C-terminal domain"/>
    <property type="match status" value="1"/>
</dbReference>
<dbReference type="Pfam" id="PF04324">
    <property type="entry name" value="Fer2_BFD"/>
    <property type="match status" value="1"/>
</dbReference>
<keyword evidence="11" id="KW-0411">Iron-sulfur</keyword>
<dbReference type="InterPro" id="IPR006137">
    <property type="entry name" value="NADH_UbQ_OxRdtase-like_20kDa"/>
</dbReference>
<feature type="domain" description="BFD-like [2Fe-2S]-binding" evidence="14">
    <location>
        <begin position="398"/>
        <end position="447"/>
    </location>
</feature>
<keyword evidence="10" id="KW-0408">Iron</keyword>
<comment type="cofactor">
    <cofactor evidence="1">
        <name>[3Fe-4S] cluster</name>
        <dbReference type="ChEBI" id="CHEBI:21137"/>
    </cofactor>
</comment>
<organism evidence="17 18">
    <name type="scientific">Sulfurovum zhangzhouensis</name>
    <dbReference type="NCBI Taxonomy" id="3019067"/>
    <lineage>
        <taxon>Bacteria</taxon>
        <taxon>Pseudomonadati</taxon>
        <taxon>Campylobacterota</taxon>
        <taxon>Epsilonproteobacteria</taxon>
        <taxon>Campylobacterales</taxon>
        <taxon>Sulfurovaceae</taxon>
        <taxon>Sulfurovum</taxon>
    </lineage>
</organism>
<feature type="domain" description="FAD/NAD(P)-binding" evidence="15">
    <location>
        <begin position="1"/>
        <end position="288"/>
    </location>
</feature>
<evidence type="ECO:0000313" key="18">
    <source>
        <dbReference type="Proteomes" id="UP001169069"/>
    </source>
</evidence>
<reference evidence="17" key="1">
    <citation type="submission" date="2023-01" db="EMBL/GenBank/DDBJ databases">
        <title>Sulfurovum sp. zt1-1 genome assembly.</title>
        <authorList>
            <person name="Wang J."/>
        </authorList>
    </citation>
    <scope>NUCLEOTIDE SEQUENCE</scope>
    <source>
        <strain evidence="17">Zt1-1</strain>
    </source>
</reference>
<evidence type="ECO:0000256" key="10">
    <source>
        <dbReference type="ARBA" id="ARBA00023004"/>
    </source>
</evidence>
<gene>
    <name evidence="17" type="ORF">PGH07_00745</name>
</gene>
<dbReference type="InterPro" id="IPR027394">
    <property type="entry name" value="Cytochrome-c3_hydrogenase_C"/>
</dbReference>
<dbReference type="Gene3D" id="3.50.50.60">
    <property type="entry name" value="FAD/NAD(P)-binding domain"/>
    <property type="match status" value="2"/>
</dbReference>
<evidence type="ECO:0000256" key="1">
    <source>
        <dbReference type="ARBA" id="ARBA00001927"/>
    </source>
</evidence>
<comment type="cofactor">
    <cofactor evidence="2">
        <name>[4Fe-4S] cluster</name>
        <dbReference type="ChEBI" id="CHEBI:49883"/>
    </cofactor>
</comment>
<dbReference type="InterPro" id="IPR001821">
    <property type="entry name" value="NiFe_hydrogenase_ssu"/>
</dbReference>
<comment type="subcellular location">
    <subcellularLocation>
        <location evidence="3">Cell envelope</location>
    </subcellularLocation>
</comment>
<feature type="domain" description="NADH:ubiquinone oxidoreductase-like 20kDa subunit" evidence="13">
    <location>
        <begin position="550"/>
        <end position="697"/>
    </location>
</feature>
<sequence length="804" mass="89543">MQIVIIGGGISAAYIANRIKEIAMDSEVHIISDESVAPYDRIHLCRLVDDEESPKSIALDLHPSVKVTLNQKIINIDTDEKKVLTADHSYSYDKLIIATGSIPRTLFDIEGLDNASVFRSAHDSQKIRGGIKGHEVVIVGSGPLALELLETLNMMEDTEHITLLVRSNKLYAHSLSSEAQNEIESAYLKSGKVRISYENEIIDTTIIDGHITQLKTKKFDIDEPYLIFGVGIQPNIDFAKESLAYNRGILTNEFMQTSNEDIYAVGEAAEVESLGFIAGHVKECTMQADVALSHLFGSEEKRFHPEVSVDMLKVGEFDLIDVSSPERFKEKDFEKILMTSPNDHRVDEYYIKDDKLIRFIGINSNVDVGYLEDLVRDKNPIDASYLYENRVLSERGRLICSCEHVYTKDLEDIVQMSGVSNFQELGEFTQAGRVCGRCKKMVEDVVAASQHLIDPNMPKRSAAEIKQEKELALARKRIEKFNKLHPHNQLSTDNLSSAMDAYEITDKEMNQWVSMATANMQLHPEFEALVNEGVRTLNKVPVIWLELADCSGNSEAFIKTSHPGIADLIFDYISLDYHELLMSSAGDQSETVLEHIITHQKGEFVLIVEGAIPLAMDGKFLRIGPQGQTGIELLKKCANDAALIISVGACAFDGGVVAAAPNPTGAVGVSEALGRQDVINLPGCPVNPMNIVGTLLYYLMFEELPKLDSFNRPLWAYEGRIHDNCERRGHYELGEFVKEWGDEGAKKGWCLFEMGCKGPYANANCPTMKFNLGTSWPVQGGHGCMGCVETKFFDRLATERKVEE</sequence>
<dbReference type="InterPro" id="IPR037148">
    <property type="entry name" value="NiFe-Hase_small_C_sf"/>
</dbReference>
<keyword evidence="8" id="KW-0732">Signal</keyword>
<dbReference type="InterPro" id="IPR023753">
    <property type="entry name" value="FAD/NAD-binding_dom"/>
</dbReference>
<dbReference type="InterPro" id="IPR041854">
    <property type="entry name" value="BFD-like_2Fe2S-bd_dom_sf"/>
</dbReference>
<evidence type="ECO:0000259" key="13">
    <source>
        <dbReference type="Pfam" id="PF01058"/>
    </source>
</evidence>
<evidence type="ECO:0000256" key="12">
    <source>
        <dbReference type="ARBA" id="ARBA00023291"/>
    </source>
</evidence>
<evidence type="ECO:0000256" key="11">
    <source>
        <dbReference type="ARBA" id="ARBA00023014"/>
    </source>
</evidence>
<evidence type="ECO:0000256" key="6">
    <source>
        <dbReference type="ARBA" id="ARBA00022485"/>
    </source>
</evidence>
<evidence type="ECO:0000256" key="8">
    <source>
        <dbReference type="ARBA" id="ARBA00022729"/>
    </source>
</evidence>
<name>A0ABT7QV44_9BACT</name>
<evidence type="ECO:0000256" key="9">
    <source>
        <dbReference type="ARBA" id="ARBA00023002"/>
    </source>
</evidence>
<dbReference type="PANTHER" id="PTHR30013:SF7">
    <property type="entry name" value="HYDROGENASE-2 SMALL CHAIN"/>
    <property type="match status" value="1"/>
</dbReference>
<evidence type="ECO:0000256" key="2">
    <source>
        <dbReference type="ARBA" id="ARBA00001966"/>
    </source>
</evidence>
<dbReference type="EMBL" id="JAQIBD010000001">
    <property type="protein sequence ID" value="MDM5270701.1"/>
    <property type="molecule type" value="Genomic_DNA"/>
</dbReference>
<dbReference type="Pfam" id="PF14720">
    <property type="entry name" value="NiFe_hyd_SSU_C"/>
    <property type="match status" value="1"/>
</dbReference>
<dbReference type="InterPro" id="IPR037024">
    <property type="entry name" value="NiFe_Hase_small_N_sf"/>
</dbReference>